<gene>
    <name evidence="9" type="primary">dapL</name>
    <name evidence="11" type="ORF">IAB70_04365</name>
</gene>
<keyword evidence="5 9" id="KW-0032">Aminotransferase</keyword>
<dbReference type="Pfam" id="PF00155">
    <property type="entry name" value="Aminotran_1_2"/>
    <property type="match status" value="1"/>
</dbReference>
<feature type="domain" description="Aminotransferase class I/classII large" evidence="10">
    <location>
        <begin position="35"/>
        <end position="406"/>
    </location>
</feature>
<dbReference type="InterPro" id="IPR004839">
    <property type="entry name" value="Aminotransferase_I/II_large"/>
</dbReference>
<name>A0A9D1M1B7_9FIRM</name>
<dbReference type="Gene3D" id="3.90.1150.10">
    <property type="entry name" value="Aspartate Aminotransferase, domain 1"/>
    <property type="match status" value="1"/>
</dbReference>
<dbReference type="EMBL" id="DVNH01000027">
    <property type="protein sequence ID" value="HIU51840.1"/>
    <property type="molecule type" value="Genomic_DNA"/>
</dbReference>
<feature type="binding site" evidence="9">
    <location>
        <position position="132"/>
    </location>
    <ligand>
        <name>substrate</name>
    </ligand>
</feature>
<dbReference type="Proteomes" id="UP000824093">
    <property type="component" value="Unassembled WGS sequence"/>
</dbReference>
<dbReference type="HAMAP" id="MF_01642">
    <property type="entry name" value="DapL_aminotrans_1"/>
    <property type="match status" value="1"/>
</dbReference>
<dbReference type="SUPFAM" id="SSF53383">
    <property type="entry name" value="PLP-dependent transferases"/>
    <property type="match status" value="1"/>
</dbReference>
<feature type="binding site" evidence="9">
    <location>
        <position position="293"/>
    </location>
    <ligand>
        <name>pyridoxal 5'-phosphate</name>
        <dbReference type="ChEBI" id="CHEBI:597326"/>
    </ligand>
</feature>
<feature type="binding site" evidence="9">
    <location>
        <position position="293"/>
    </location>
    <ligand>
        <name>substrate</name>
    </ligand>
</feature>
<reference evidence="11" key="1">
    <citation type="submission" date="2020-10" db="EMBL/GenBank/DDBJ databases">
        <authorList>
            <person name="Gilroy R."/>
        </authorList>
    </citation>
    <scope>NUCLEOTIDE SEQUENCE</scope>
    <source>
        <strain evidence="11">CHK195-15760</strain>
    </source>
</reference>
<keyword evidence="6 9" id="KW-0808">Transferase</keyword>
<organism evidence="11 12">
    <name type="scientific">Candidatus Merdicola faecigallinarum</name>
    <dbReference type="NCBI Taxonomy" id="2840862"/>
    <lineage>
        <taxon>Bacteria</taxon>
        <taxon>Bacillati</taxon>
        <taxon>Bacillota</taxon>
        <taxon>Clostridia</taxon>
        <taxon>Candidatus Merdicola</taxon>
    </lineage>
</organism>
<feature type="binding site" evidence="9">
    <location>
        <position position="42"/>
    </location>
    <ligand>
        <name>substrate</name>
    </ligand>
</feature>
<dbReference type="GO" id="GO:0010285">
    <property type="term" value="F:L,L-diaminopimelate aminotransferase activity"/>
    <property type="evidence" value="ECO:0007669"/>
    <property type="project" value="UniProtKB-UniRule"/>
</dbReference>
<feature type="binding site" evidence="9">
    <location>
        <position position="389"/>
    </location>
    <ligand>
        <name>substrate</name>
    </ligand>
</feature>
<evidence type="ECO:0000313" key="11">
    <source>
        <dbReference type="EMBL" id="HIU51840.1"/>
    </source>
</evidence>
<sequence>MIKINENFLKMQDSYLFSTIAKKIASYQQKHPEKEIIKLGIGDVTRPIVKSAVEAMHKAIDEIGTPQGFHGYGPEQGYDFLRKKIVEFEYQNRGIDIKEDEIFLSDGAKCDCGNIGDILSIKNKVAITDPVYPVYLDTNVMAGRTGAYKEKEGTYEGIIYMPCTAENNFVPEFPKEVPDMIYLCLPNNPTGTILTKEELAKWVQYAKENKSLILFDSAYEVFITEENVPHSIYEIEGAKEVAIEFRSFSKTAGFTGVRCAYTVVPKELKGYTENEEEVELNKLWNRRHCTKFNGVSYITQRGAEAIYSEEGQKEIKENIKYYMENAKLIRNGLQEAGFEVYGGKNAPYIWLKVPEGITSWEFFDKLLEEVGVVGTPGSGFGPSGEGYFRLTAFGTKENTIKAIERIKNWRIK</sequence>
<feature type="binding site" evidence="9">
    <location>
        <position position="132"/>
    </location>
    <ligand>
        <name>pyridoxal 5'-phosphate</name>
        <dbReference type="ChEBI" id="CHEBI:597326"/>
    </ligand>
</feature>
<dbReference type="GO" id="GO:0033362">
    <property type="term" value="P:lysine biosynthetic process via diaminopimelate, diaminopimelate-aminotransferase pathway"/>
    <property type="evidence" value="ECO:0007669"/>
    <property type="project" value="UniProtKB-UniRule"/>
</dbReference>
<comment type="similarity">
    <text evidence="9">Belongs to the class-I pyridoxal-phosphate-dependent aminotransferase family. LL-diaminopimelate aminotransferase subfamily.</text>
</comment>
<feature type="binding site" evidence="9">
    <location>
        <begin position="108"/>
        <end position="109"/>
    </location>
    <ligand>
        <name>pyridoxal 5'-phosphate</name>
        <dbReference type="ChEBI" id="CHEBI:597326"/>
    </ligand>
</feature>
<feature type="binding site" evidence="9">
    <location>
        <position position="109"/>
    </location>
    <ligand>
        <name>substrate</name>
    </ligand>
</feature>
<feature type="binding site" evidence="9">
    <location>
        <position position="258"/>
    </location>
    <ligand>
        <name>pyridoxal 5'-phosphate</name>
        <dbReference type="ChEBI" id="CHEBI:597326"/>
    </ligand>
</feature>
<comment type="function">
    <text evidence="9">Involved in the synthesis of meso-diaminopimelate (m-DAP or DL-DAP), required for both lysine and peptidoglycan biosynthesis. Catalyzes the direct conversion of tetrahydrodipicolinate to LL-diaminopimelate.</text>
</comment>
<dbReference type="GO" id="GO:0030170">
    <property type="term" value="F:pyridoxal phosphate binding"/>
    <property type="evidence" value="ECO:0007669"/>
    <property type="project" value="UniProtKB-UniRule"/>
</dbReference>
<evidence type="ECO:0000313" key="12">
    <source>
        <dbReference type="Proteomes" id="UP000824093"/>
    </source>
</evidence>
<dbReference type="InterPro" id="IPR015424">
    <property type="entry name" value="PyrdxlP-dep_Trfase"/>
</dbReference>
<evidence type="ECO:0000256" key="3">
    <source>
        <dbReference type="ARBA" id="ARBA00013138"/>
    </source>
</evidence>
<feature type="binding site" evidence="9">
    <location>
        <position position="188"/>
    </location>
    <ligand>
        <name>pyridoxal 5'-phosphate</name>
        <dbReference type="ChEBI" id="CHEBI:597326"/>
    </ligand>
</feature>
<evidence type="ECO:0000259" key="10">
    <source>
        <dbReference type="Pfam" id="PF00155"/>
    </source>
</evidence>
<dbReference type="PANTHER" id="PTHR43144">
    <property type="entry name" value="AMINOTRANSFERASE"/>
    <property type="match status" value="1"/>
</dbReference>
<dbReference type="FunFam" id="3.40.640.10:FF:000099">
    <property type="entry name" value="LL-diaminopimelate aminotransferase, chloroplastic"/>
    <property type="match status" value="1"/>
</dbReference>
<dbReference type="AlphaFoldDB" id="A0A9D1M1B7"/>
<dbReference type="InterPro" id="IPR019942">
    <property type="entry name" value="DapL/ALD1"/>
</dbReference>
<evidence type="ECO:0000256" key="7">
    <source>
        <dbReference type="ARBA" id="ARBA00022898"/>
    </source>
</evidence>
<feature type="binding site" evidence="9">
    <location>
        <position position="15"/>
    </location>
    <ligand>
        <name>substrate</name>
    </ligand>
</feature>
<accession>A0A9D1M1B7</accession>
<reference evidence="11" key="2">
    <citation type="journal article" date="2021" name="PeerJ">
        <title>Extensive microbial diversity within the chicken gut microbiome revealed by metagenomics and culture.</title>
        <authorList>
            <person name="Gilroy R."/>
            <person name="Ravi A."/>
            <person name="Getino M."/>
            <person name="Pursley I."/>
            <person name="Horton D.L."/>
            <person name="Alikhan N.F."/>
            <person name="Baker D."/>
            <person name="Gharbi K."/>
            <person name="Hall N."/>
            <person name="Watson M."/>
            <person name="Adriaenssens E.M."/>
            <person name="Foster-Nyarko E."/>
            <person name="Jarju S."/>
            <person name="Secka A."/>
            <person name="Antonio M."/>
            <person name="Oren A."/>
            <person name="Chaudhuri R.R."/>
            <person name="La Ragione R."/>
            <person name="Hildebrand F."/>
            <person name="Pallen M.J."/>
        </authorList>
    </citation>
    <scope>NUCLEOTIDE SEQUENCE</scope>
    <source>
        <strain evidence="11">CHK195-15760</strain>
    </source>
</reference>
<dbReference type="EC" id="2.6.1.83" evidence="3 9"/>
<feature type="binding site" evidence="9">
    <location>
        <position position="72"/>
    </location>
    <ligand>
        <name>pyridoxal 5'-phosphate</name>
        <dbReference type="ChEBI" id="CHEBI:597326"/>
    </ligand>
</feature>
<dbReference type="Gene3D" id="3.40.640.10">
    <property type="entry name" value="Type I PLP-dependent aspartate aminotransferase-like (Major domain)"/>
    <property type="match status" value="1"/>
</dbReference>
<comment type="subunit">
    <text evidence="9">Homodimer.</text>
</comment>
<evidence type="ECO:0000256" key="6">
    <source>
        <dbReference type="ARBA" id="ARBA00022679"/>
    </source>
</evidence>
<evidence type="ECO:0000256" key="9">
    <source>
        <dbReference type="HAMAP-Rule" id="MF_01642"/>
    </source>
</evidence>
<comment type="pathway">
    <text evidence="2 9">Amino-acid biosynthesis; L-lysine biosynthesis via DAP pathway; LL-2,6-diaminopimelate from (S)-tetrahydrodipicolinate (aminotransferase route): step 1/1.</text>
</comment>
<dbReference type="CDD" id="cd00609">
    <property type="entry name" value="AAT_like"/>
    <property type="match status" value="1"/>
</dbReference>
<evidence type="ECO:0000256" key="8">
    <source>
        <dbReference type="ARBA" id="ARBA00051934"/>
    </source>
</evidence>
<evidence type="ECO:0000256" key="1">
    <source>
        <dbReference type="ARBA" id="ARBA00001933"/>
    </source>
</evidence>
<dbReference type="NCBIfam" id="TIGR03542">
    <property type="entry name" value="DAPAT_plant"/>
    <property type="match status" value="1"/>
</dbReference>
<protein>
    <recommendedName>
        <fullName evidence="4 9">LL-diaminopimelate aminotransferase</fullName>
        <shortName evidence="9">DAP-AT</shortName>
        <shortName evidence="9">DAP-aminotransferase</shortName>
        <shortName evidence="9">LL-DAP-aminotransferase</shortName>
        <ecNumber evidence="3 9">2.6.1.83</ecNumber>
    </recommendedName>
</protein>
<evidence type="ECO:0000256" key="4">
    <source>
        <dbReference type="ARBA" id="ARBA00018052"/>
    </source>
</evidence>
<feature type="binding site" evidence="9">
    <location>
        <position position="188"/>
    </location>
    <ligand>
        <name>substrate</name>
    </ligand>
</feature>
<comment type="caution">
    <text evidence="11">The sequence shown here is derived from an EMBL/GenBank/DDBJ whole genome shotgun (WGS) entry which is preliminary data.</text>
</comment>
<comment type="cofactor">
    <cofactor evidence="1 9">
        <name>pyridoxal 5'-phosphate</name>
        <dbReference type="ChEBI" id="CHEBI:597326"/>
    </cofactor>
</comment>
<proteinExistence type="inferred from homology"/>
<feature type="binding site" evidence="9">
    <location>
        <begin position="247"/>
        <end position="249"/>
    </location>
    <ligand>
        <name>pyridoxal 5'-phosphate</name>
        <dbReference type="ChEBI" id="CHEBI:597326"/>
    </ligand>
</feature>
<dbReference type="InterPro" id="IPR015421">
    <property type="entry name" value="PyrdxlP-dep_Trfase_major"/>
</dbReference>
<dbReference type="InterPro" id="IPR015422">
    <property type="entry name" value="PyrdxlP-dep_Trfase_small"/>
</dbReference>
<evidence type="ECO:0000256" key="5">
    <source>
        <dbReference type="ARBA" id="ARBA00022576"/>
    </source>
</evidence>
<keyword evidence="7 9" id="KW-0663">Pyridoxal phosphate</keyword>
<evidence type="ECO:0000256" key="2">
    <source>
        <dbReference type="ARBA" id="ARBA00004982"/>
    </source>
</evidence>
<comment type="catalytic activity">
    <reaction evidence="8 9">
        <text>(2S,6S)-2,6-diaminopimelate + 2-oxoglutarate = (S)-2,3,4,5-tetrahydrodipicolinate + L-glutamate + H2O + H(+)</text>
        <dbReference type="Rhea" id="RHEA:23988"/>
        <dbReference type="ChEBI" id="CHEBI:15377"/>
        <dbReference type="ChEBI" id="CHEBI:15378"/>
        <dbReference type="ChEBI" id="CHEBI:16810"/>
        <dbReference type="ChEBI" id="CHEBI:16845"/>
        <dbReference type="ChEBI" id="CHEBI:29985"/>
        <dbReference type="ChEBI" id="CHEBI:57609"/>
        <dbReference type="EC" id="2.6.1.83"/>
    </reaction>
</comment>
<feature type="modified residue" description="N6-(pyridoxal phosphate)lysine" evidence="9">
    <location>
        <position position="250"/>
    </location>
</feature>
<feature type="binding site" evidence="9">
    <location>
        <position position="219"/>
    </location>
    <ligand>
        <name>pyridoxal 5'-phosphate</name>
        <dbReference type="ChEBI" id="CHEBI:597326"/>
    </ligand>
</feature>